<comment type="catalytic activity">
    <reaction evidence="1">
        <text>Random hydrolysis of (1-&gt;4)-beta-D-mannosidic linkages in mannans, galactomannans and glucomannans.</text>
        <dbReference type="EC" id="3.2.1.78"/>
    </reaction>
</comment>
<evidence type="ECO:0000256" key="2">
    <source>
        <dbReference type="ARBA" id="ARBA00004613"/>
    </source>
</evidence>
<evidence type="ECO:0000256" key="8">
    <source>
        <dbReference type="ARBA" id="ARBA00023295"/>
    </source>
</evidence>
<dbReference type="GO" id="GO:0016985">
    <property type="term" value="F:mannan endo-1,4-beta-mannosidase activity"/>
    <property type="evidence" value="ECO:0007669"/>
    <property type="project" value="UniProtKB-EC"/>
</dbReference>
<dbReference type="Proteomes" id="UP000078240">
    <property type="component" value="Unassembled WGS sequence"/>
</dbReference>
<name>A0A179H9K3_PURLI</name>
<dbReference type="Gene3D" id="3.20.20.80">
    <property type="entry name" value="Glycosidases"/>
    <property type="match status" value="1"/>
</dbReference>
<keyword evidence="6 10" id="KW-0732">Signal</keyword>
<protein>
    <recommendedName>
        <fullName evidence="4">mannan endo-1,4-beta-mannosidase</fullName>
        <ecNumber evidence="4">3.2.1.78</ecNumber>
    </recommendedName>
</protein>
<gene>
    <name evidence="12" type="ORF">VFPBJ_00986</name>
</gene>
<evidence type="ECO:0000256" key="5">
    <source>
        <dbReference type="ARBA" id="ARBA00022525"/>
    </source>
</evidence>
<evidence type="ECO:0000256" key="3">
    <source>
        <dbReference type="ARBA" id="ARBA00005641"/>
    </source>
</evidence>
<feature type="domain" description="Glycoside hydrolase family 5" evidence="11">
    <location>
        <begin position="32"/>
        <end position="326"/>
    </location>
</feature>
<evidence type="ECO:0000256" key="10">
    <source>
        <dbReference type="SAM" id="SignalP"/>
    </source>
</evidence>
<dbReference type="GO" id="GO:0005576">
    <property type="term" value="C:extracellular region"/>
    <property type="evidence" value="ECO:0007669"/>
    <property type="project" value="UniProtKB-SubCell"/>
</dbReference>
<dbReference type="PANTHER" id="PTHR31451:SF39">
    <property type="entry name" value="MANNAN ENDO-1,4-BETA-MANNOSIDASE 1"/>
    <property type="match status" value="1"/>
</dbReference>
<comment type="subcellular location">
    <subcellularLocation>
        <location evidence="2">Secreted</location>
    </subcellularLocation>
</comment>
<dbReference type="InterPro" id="IPR045053">
    <property type="entry name" value="MAN-like"/>
</dbReference>
<comment type="caution">
    <text evidence="12">The sequence shown here is derived from an EMBL/GenBank/DDBJ whole genome shotgun (WGS) entry which is preliminary data.</text>
</comment>
<reference evidence="12 13" key="1">
    <citation type="submission" date="2016-01" db="EMBL/GenBank/DDBJ databases">
        <title>Biosynthesis of antibiotic leucinostatins and their inhibition on Phytophthora in bio-control Purpureocillium lilacinum.</title>
        <authorList>
            <person name="Wang G."/>
            <person name="Liu Z."/>
            <person name="Lin R."/>
            <person name="Li E."/>
            <person name="Mao Z."/>
            <person name="Ling J."/>
            <person name="Yin W."/>
            <person name="Xie B."/>
        </authorList>
    </citation>
    <scope>NUCLEOTIDE SEQUENCE [LARGE SCALE GENOMIC DNA]</scope>
    <source>
        <strain evidence="12">PLBJ-1</strain>
    </source>
</reference>
<dbReference type="InterPro" id="IPR001547">
    <property type="entry name" value="Glyco_hydro_5"/>
</dbReference>
<keyword evidence="8 9" id="KW-0326">Glycosidase</keyword>
<evidence type="ECO:0000256" key="4">
    <source>
        <dbReference type="ARBA" id="ARBA00012706"/>
    </source>
</evidence>
<evidence type="ECO:0000256" key="6">
    <source>
        <dbReference type="ARBA" id="ARBA00022729"/>
    </source>
</evidence>
<dbReference type="SUPFAM" id="SSF51445">
    <property type="entry name" value="(Trans)glycosidases"/>
    <property type="match status" value="1"/>
</dbReference>
<organism evidence="12 13">
    <name type="scientific">Purpureocillium lilacinum</name>
    <name type="common">Paecilomyces lilacinus</name>
    <dbReference type="NCBI Taxonomy" id="33203"/>
    <lineage>
        <taxon>Eukaryota</taxon>
        <taxon>Fungi</taxon>
        <taxon>Dikarya</taxon>
        <taxon>Ascomycota</taxon>
        <taxon>Pezizomycotina</taxon>
        <taxon>Sordariomycetes</taxon>
        <taxon>Hypocreomycetidae</taxon>
        <taxon>Hypocreales</taxon>
        <taxon>Ophiocordycipitaceae</taxon>
        <taxon>Purpureocillium</taxon>
    </lineage>
</organism>
<feature type="signal peptide" evidence="10">
    <location>
        <begin position="1"/>
        <end position="18"/>
    </location>
</feature>
<dbReference type="Pfam" id="PF00150">
    <property type="entry name" value="Cellulase"/>
    <property type="match status" value="1"/>
</dbReference>
<sequence length="371" mass="39335">MKLPSALLAAAILGLATASPLDLDRRATSKSWAGTSNYFIQGLSAEDQQTYLKQLAAAGIKTIRLWVNSQSGNGACVKGSVSATSVPELETTIGQYNNETLDALDQTLVWVGQNGLKAIISPHDGNKLNGANGNDIYGQTYGSGSFYEEQAAYDAYDARLRFITSYTGKHSGKTWRDWHDVIMAFDLQNEPFAPKTDECSSNGAAAKTWVCGRSDALRAALGADNPIKIASGGFGGDYSKGCSFFEGAMSCSSLDIVAVHRYAGSESSNPNQWADSYAGWLSSAGGKLVFLEEWGVDTGALDPKSEFPANTADMNAGGLPWVYWQLLPSKKCDASDGDHFGFFIDGGVDVAAQAGGASAATSKQDWTGIVY</sequence>
<dbReference type="EC" id="3.2.1.78" evidence="4"/>
<keyword evidence="7 9" id="KW-0378">Hydrolase</keyword>
<evidence type="ECO:0000256" key="1">
    <source>
        <dbReference type="ARBA" id="ARBA00001678"/>
    </source>
</evidence>
<proteinExistence type="inferred from homology"/>
<dbReference type="PANTHER" id="PTHR31451">
    <property type="match status" value="1"/>
</dbReference>
<keyword evidence="5" id="KW-0964">Secreted</keyword>
<evidence type="ECO:0000256" key="9">
    <source>
        <dbReference type="RuleBase" id="RU361153"/>
    </source>
</evidence>
<evidence type="ECO:0000256" key="7">
    <source>
        <dbReference type="ARBA" id="ARBA00022801"/>
    </source>
</evidence>
<dbReference type="InterPro" id="IPR017853">
    <property type="entry name" value="GH"/>
</dbReference>
<dbReference type="AlphaFoldDB" id="A0A179H9K3"/>
<accession>A0A179H9K3</accession>
<dbReference type="OrthoDB" id="428177at2759"/>
<dbReference type="GO" id="GO:0046355">
    <property type="term" value="P:mannan catabolic process"/>
    <property type="evidence" value="ECO:0007669"/>
    <property type="project" value="UniProtKB-ARBA"/>
</dbReference>
<dbReference type="EMBL" id="LSBH01000001">
    <property type="protein sequence ID" value="OAQ86946.1"/>
    <property type="molecule type" value="Genomic_DNA"/>
</dbReference>
<evidence type="ECO:0000259" key="11">
    <source>
        <dbReference type="Pfam" id="PF00150"/>
    </source>
</evidence>
<evidence type="ECO:0000313" key="12">
    <source>
        <dbReference type="EMBL" id="OAQ86946.1"/>
    </source>
</evidence>
<comment type="similarity">
    <text evidence="3 9">Belongs to the glycosyl hydrolase 5 (cellulase A) family.</text>
</comment>
<evidence type="ECO:0000313" key="13">
    <source>
        <dbReference type="Proteomes" id="UP000078240"/>
    </source>
</evidence>
<feature type="chain" id="PRO_5008103362" description="mannan endo-1,4-beta-mannosidase" evidence="10">
    <location>
        <begin position="19"/>
        <end position="371"/>
    </location>
</feature>